<comment type="caution">
    <text evidence="2">The sequence shown here is derived from an EMBL/GenBank/DDBJ whole genome shotgun (WGS) entry which is preliminary data.</text>
</comment>
<accession>A0ABP7L1Q2</accession>
<organism evidence="2 3">
    <name type="scientific">Streptomyces lannensis</name>
    <dbReference type="NCBI Taxonomy" id="766498"/>
    <lineage>
        <taxon>Bacteria</taxon>
        <taxon>Bacillati</taxon>
        <taxon>Actinomycetota</taxon>
        <taxon>Actinomycetes</taxon>
        <taxon>Kitasatosporales</taxon>
        <taxon>Streptomycetaceae</taxon>
        <taxon>Streptomyces</taxon>
    </lineage>
</organism>
<feature type="region of interest" description="Disordered" evidence="1">
    <location>
        <begin position="1"/>
        <end position="23"/>
    </location>
</feature>
<protein>
    <submittedName>
        <fullName evidence="2">Uncharacterized protein</fullName>
    </submittedName>
</protein>
<keyword evidence="3" id="KW-1185">Reference proteome</keyword>
<dbReference type="Proteomes" id="UP001501563">
    <property type="component" value="Unassembled WGS sequence"/>
</dbReference>
<name>A0ABP7L1Q2_9ACTN</name>
<feature type="compositionally biased region" description="Basic and acidic residues" evidence="1">
    <location>
        <begin position="70"/>
        <end position="82"/>
    </location>
</feature>
<feature type="region of interest" description="Disordered" evidence="1">
    <location>
        <begin position="48"/>
        <end position="82"/>
    </location>
</feature>
<gene>
    <name evidence="2" type="ORF">GCM10022207_70010</name>
</gene>
<dbReference type="EMBL" id="BAAAZA010000029">
    <property type="protein sequence ID" value="GAA3892352.1"/>
    <property type="molecule type" value="Genomic_DNA"/>
</dbReference>
<proteinExistence type="predicted"/>
<reference evidence="3" key="1">
    <citation type="journal article" date="2019" name="Int. J. Syst. Evol. Microbiol.">
        <title>The Global Catalogue of Microorganisms (GCM) 10K type strain sequencing project: providing services to taxonomists for standard genome sequencing and annotation.</title>
        <authorList>
            <consortium name="The Broad Institute Genomics Platform"/>
            <consortium name="The Broad Institute Genome Sequencing Center for Infectious Disease"/>
            <person name="Wu L."/>
            <person name="Ma J."/>
        </authorList>
    </citation>
    <scope>NUCLEOTIDE SEQUENCE [LARGE SCALE GENOMIC DNA]</scope>
    <source>
        <strain evidence="3">JCM 16578</strain>
    </source>
</reference>
<evidence type="ECO:0000313" key="3">
    <source>
        <dbReference type="Proteomes" id="UP001501563"/>
    </source>
</evidence>
<evidence type="ECO:0000256" key="1">
    <source>
        <dbReference type="SAM" id="MobiDB-lite"/>
    </source>
</evidence>
<evidence type="ECO:0000313" key="2">
    <source>
        <dbReference type="EMBL" id="GAA3892352.1"/>
    </source>
</evidence>
<sequence length="82" mass="8975">MSKRFDSELPEAASVARAPGDHRTDVCERLLGGRRQVAVEMLGKHCLDPGPRAAATPGSGPKRRPSWRRGRLDIKVRSTEIG</sequence>